<name>A0A9D3URZ0_9ROSI</name>
<keyword evidence="3" id="KW-1185">Reference proteome</keyword>
<dbReference type="EMBL" id="JAIQCV010000010">
    <property type="protein sequence ID" value="KAH1056060.1"/>
    <property type="molecule type" value="Genomic_DNA"/>
</dbReference>
<reference evidence="2 3" key="1">
    <citation type="journal article" date="2021" name="Plant Biotechnol. J.">
        <title>Multi-omics assisted identification of the key and species-specific regulatory components of drought-tolerant mechanisms in Gossypium stocksii.</title>
        <authorList>
            <person name="Yu D."/>
            <person name="Ke L."/>
            <person name="Zhang D."/>
            <person name="Wu Y."/>
            <person name="Sun Y."/>
            <person name="Mei J."/>
            <person name="Sun J."/>
            <person name="Sun Y."/>
        </authorList>
    </citation>
    <scope>NUCLEOTIDE SEQUENCE [LARGE SCALE GENOMIC DNA]</scope>
    <source>
        <strain evidence="3">cv. E1</strain>
        <tissue evidence="2">Leaf</tissue>
    </source>
</reference>
<proteinExistence type="predicted"/>
<gene>
    <name evidence="2" type="ORF">J1N35_034125</name>
</gene>
<keyword evidence="1" id="KW-0175">Coiled coil</keyword>
<protein>
    <submittedName>
        <fullName evidence="2">Uncharacterized protein</fullName>
    </submittedName>
</protein>
<comment type="caution">
    <text evidence="2">The sequence shown here is derived from an EMBL/GenBank/DDBJ whole genome shotgun (WGS) entry which is preliminary data.</text>
</comment>
<evidence type="ECO:0000313" key="2">
    <source>
        <dbReference type="EMBL" id="KAH1056060.1"/>
    </source>
</evidence>
<organism evidence="2 3">
    <name type="scientific">Gossypium stocksii</name>
    <dbReference type="NCBI Taxonomy" id="47602"/>
    <lineage>
        <taxon>Eukaryota</taxon>
        <taxon>Viridiplantae</taxon>
        <taxon>Streptophyta</taxon>
        <taxon>Embryophyta</taxon>
        <taxon>Tracheophyta</taxon>
        <taxon>Spermatophyta</taxon>
        <taxon>Magnoliopsida</taxon>
        <taxon>eudicotyledons</taxon>
        <taxon>Gunneridae</taxon>
        <taxon>Pentapetalae</taxon>
        <taxon>rosids</taxon>
        <taxon>malvids</taxon>
        <taxon>Malvales</taxon>
        <taxon>Malvaceae</taxon>
        <taxon>Malvoideae</taxon>
        <taxon>Gossypium</taxon>
    </lineage>
</organism>
<dbReference type="Proteomes" id="UP000828251">
    <property type="component" value="Unassembled WGS sequence"/>
</dbReference>
<accession>A0A9D3URZ0</accession>
<evidence type="ECO:0000256" key="1">
    <source>
        <dbReference type="SAM" id="Coils"/>
    </source>
</evidence>
<dbReference type="OrthoDB" id="1001109at2759"/>
<dbReference type="AlphaFoldDB" id="A0A9D3URZ0"/>
<feature type="coiled-coil region" evidence="1">
    <location>
        <begin position="38"/>
        <end position="119"/>
    </location>
</feature>
<sequence>MDGNSPEPTSQRRRMKGSVIDPWSDRWENKFQDAQVKEAALKKSLLESQNEKERLRARVADLERSLYQHRYRNSVIELKAGLSKIEELKGMIKELETVLQNSEIQIELLEAINEHWKEQLHHFQCQIRDRDHVMGEAVAQVRKVADHLQTLAVQADVLSLQYESELDRG</sequence>
<evidence type="ECO:0000313" key="3">
    <source>
        <dbReference type="Proteomes" id="UP000828251"/>
    </source>
</evidence>